<keyword evidence="2" id="KW-1185">Reference proteome</keyword>
<dbReference type="AlphaFoldDB" id="A0A2T6ZY76"/>
<sequence length="287" mass="33008">MRCFLKTPTGLATALPAARFLNLTHGSRRTHTTLRTRTTMPNNKTVITETTMPTQEIGLADTPAFQQLKAKWPKRYPFLDDALLNLVIECETRASKLYDEKLATVLNHFESHVEARGNLPPFLQVRQKQYDDEIKELILDKRDLLSAALEERTERLKSDNMYNVHGVLDRIVYAAKLQKMVPPYAKMQEGLDWLALEREFTTVLNKEVQRRQLCFKDVMACVHRLHSEMCDRFRGAGNVDNYGSVIFVRDDKFSDNERAALVSFLKVQSSWENPVNWEEVTGCKGGQ</sequence>
<dbReference type="Proteomes" id="UP000244722">
    <property type="component" value="Unassembled WGS sequence"/>
</dbReference>
<evidence type="ECO:0000313" key="2">
    <source>
        <dbReference type="Proteomes" id="UP000244722"/>
    </source>
</evidence>
<name>A0A2T6ZY76_TUBBO</name>
<proteinExistence type="predicted"/>
<dbReference type="EMBL" id="NESQ01000065">
    <property type="protein sequence ID" value="PUU80426.1"/>
    <property type="molecule type" value="Genomic_DNA"/>
</dbReference>
<protein>
    <submittedName>
        <fullName evidence="1">Uncharacterized protein</fullName>
    </submittedName>
</protein>
<comment type="caution">
    <text evidence="1">The sequence shown here is derived from an EMBL/GenBank/DDBJ whole genome shotgun (WGS) entry which is preliminary data.</text>
</comment>
<evidence type="ECO:0000313" key="1">
    <source>
        <dbReference type="EMBL" id="PUU80426.1"/>
    </source>
</evidence>
<dbReference type="OrthoDB" id="5425868at2759"/>
<reference evidence="1 2" key="1">
    <citation type="submission" date="2017-04" db="EMBL/GenBank/DDBJ databases">
        <title>Draft genome sequence of Tuber borchii Vittad., a whitish edible truffle.</title>
        <authorList>
            <consortium name="DOE Joint Genome Institute"/>
            <person name="Murat C."/>
            <person name="Kuo A."/>
            <person name="Barry K.W."/>
            <person name="Clum A."/>
            <person name="Dockter R.B."/>
            <person name="Fauchery L."/>
            <person name="Iotti M."/>
            <person name="Kohler A."/>
            <person name="Labutti K."/>
            <person name="Lindquist E.A."/>
            <person name="Lipzen A."/>
            <person name="Ohm R.A."/>
            <person name="Wang M."/>
            <person name="Grigoriev I.V."/>
            <person name="Zambonelli A."/>
            <person name="Martin F.M."/>
        </authorList>
    </citation>
    <scope>NUCLEOTIDE SEQUENCE [LARGE SCALE GENOMIC DNA]</scope>
    <source>
        <strain evidence="1 2">Tbo3840</strain>
    </source>
</reference>
<accession>A0A2T6ZY76</accession>
<organism evidence="1 2">
    <name type="scientific">Tuber borchii</name>
    <name type="common">White truffle</name>
    <dbReference type="NCBI Taxonomy" id="42251"/>
    <lineage>
        <taxon>Eukaryota</taxon>
        <taxon>Fungi</taxon>
        <taxon>Dikarya</taxon>
        <taxon>Ascomycota</taxon>
        <taxon>Pezizomycotina</taxon>
        <taxon>Pezizomycetes</taxon>
        <taxon>Pezizales</taxon>
        <taxon>Tuberaceae</taxon>
        <taxon>Tuber</taxon>
    </lineage>
</organism>
<gene>
    <name evidence="1" type="ORF">B9Z19DRAFT_1123604</name>
</gene>